<accession>A0A6C7E8G7</accession>
<proteinExistence type="predicted"/>
<evidence type="ECO:0000313" key="3">
    <source>
        <dbReference type="Proteomes" id="UP000011863"/>
    </source>
</evidence>
<gene>
    <name evidence="2" type="ORF">YM304_05740</name>
</gene>
<dbReference type="PROSITE" id="PS51257">
    <property type="entry name" value="PROKAR_LIPOPROTEIN"/>
    <property type="match status" value="1"/>
</dbReference>
<feature type="region of interest" description="Disordered" evidence="1">
    <location>
        <begin position="52"/>
        <end position="106"/>
    </location>
</feature>
<organism evidence="2 3">
    <name type="scientific">Ilumatobacter coccineus (strain NBRC 103263 / KCTC 29153 / YM16-304)</name>
    <dbReference type="NCBI Taxonomy" id="1313172"/>
    <lineage>
        <taxon>Bacteria</taxon>
        <taxon>Bacillati</taxon>
        <taxon>Actinomycetota</taxon>
        <taxon>Acidimicrobiia</taxon>
        <taxon>Acidimicrobiales</taxon>
        <taxon>Ilumatobacteraceae</taxon>
        <taxon>Ilumatobacter</taxon>
    </lineage>
</organism>
<dbReference type="EMBL" id="AP012057">
    <property type="protein sequence ID" value="BAN00888.1"/>
    <property type="molecule type" value="Genomic_DNA"/>
</dbReference>
<dbReference type="Pfam" id="PF10029">
    <property type="entry name" value="DUF2271"/>
    <property type="match status" value="1"/>
</dbReference>
<dbReference type="InterPro" id="IPR014469">
    <property type="entry name" value="DUF2271"/>
</dbReference>
<evidence type="ECO:0000256" key="1">
    <source>
        <dbReference type="SAM" id="MobiDB-lite"/>
    </source>
</evidence>
<reference evidence="2 3" key="1">
    <citation type="journal article" date="2013" name="Int. J. Syst. Evol. Microbiol.">
        <title>Ilumatobacter nonamiense sp. nov. and Ilumatobacter coccineum sp. nov., isolated from seashore sand.</title>
        <authorList>
            <person name="Matsumoto A."/>
            <person name="Kasai H."/>
            <person name="Matsuo Y."/>
            <person name="Shizuri Y."/>
            <person name="Ichikawa N."/>
            <person name="Fujita N."/>
            <person name="Omura S."/>
            <person name="Takahashi Y."/>
        </authorList>
    </citation>
    <scope>NUCLEOTIDE SEQUENCE [LARGE SCALE GENOMIC DNA]</scope>
    <source>
        <strain evidence="3">NBRC 103263 / KCTC 29153 / YM16-304</strain>
    </source>
</reference>
<dbReference type="AlphaFoldDB" id="A0A6C7E8G7"/>
<name>A0A6C7E8G7_ILUCY</name>
<evidence type="ECO:0000313" key="2">
    <source>
        <dbReference type="EMBL" id="BAN00888.1"/>
    </source>
</evidence>
<dbReference type="KEGG" id="aym:YM304_05740"/>
<feature type="compositionally biased region" description="Low complexity" evidence="1">
    <location>
        <begin position="81"/>
        <end position="97"/>
    </location>
</feature>
<dbReference type="Proteomes" id="UP000011863">
    <property type="component" value="Chromosome"/>
</dbReference>
<sequence>MFPRRRNSSRYRQALKRRPVRSFATVGVLTITAGCGDDDAAVFDGAQIPAVVPADDSVPTSSADDESDGSDPGALSTGQSTTTDDAATPASTPAEPTAPDDGEVAASALPTGGELLVEFTFAPTSSGERIHNPYIAVWIEDLDGNLVDTISLWYETGGRGSRWLRTLRQWSDLTEEVVDSTSSGATRPAGTYTVAWDGLDADGAAIAPGTYQLFVEAAREDGPYELSSTLVDFDGSEFEAVLPDDGELTNLTARVVA</sequence>
<keyword evidence="3" id="KW-1185">Reference proteome</keyword>
<dbReference type="Gene3D" id="2.60.40.4070">
    <property type="match status" value="1"/>
</dbReference>
<protein>
    <recommendedName>
        <fullName evidence="4">DUF2271 domain-containing protein</fullName>
    </recommendedName>
</protein>
<evidence type="ECO:0008006" key="4">
    <source>
        <dbReference type="Google" id="ProtNLM"/>
    </source>
</evidence>